<reference evidence="2 3" key="1">
    <citation type="submission" date="2017-06" db="EMBL/GenBank/DDBJ databases">
        <authorList>
            <consortium name="Pathogen Informatics"/>
        </authorList>
    </citation>
    <scope>NUCLEOTIDE SEQUENCE [LARGE SCALE GENOMIC DNA]</scope>
    <source>
        <strain evidence="2 3">NCTC10570</strain>
    </source>
</reference>
<evidence type="ECO:0008006" key="4">
    <source>
        <dbReference type="Google" id="ProtNLM"/>
    </source>
</evidence>
<dbReference type="RefSeq" id="WP_027889571.1">
    <property type="nucleotide sequence ID" value="NZ_LT906446.1"/>
</dbReference>
<evidence type="ECO:0000313" key="2">
    <source>
        <dbReference type="EMBL" id="SNU97631.1"/>
    </source>
</evidence>
<organism evidence="2 3">
    <name type="scientific">Megamonas hypermegale</name>
    <dbReference type="NCBI Taxonomy" id="158847"/>
    <lineage>
        <taxon>Bacteria</taxon>
        <taxon>Bacillati</taxon>
        <taxon>Bacillota</taxon>
        <taxon>Negativicutes</taxon>
        <taxon>Selenomonadales</taxon>
        <taxon>Selenomonadaceae</taxon>
        <taxon>Megamonas</taxon>
    </lineage>
</organism>
<dbReference type="GeneID" id="78506816"/>
<protein>
    <recommendedName>
        <fullName evidence="4">Copper amine oxidase N-terminal domain</fullName>
    </recommendedName>
</protein>
<feature type="chain" id="PRO_5011242514" description="Copper amine oxidase N-terminal domain" evidence="1">
    <location>
        <begin position="27"/>
        <end position="377"/>
    </location>
</feature>
<sequence>MSLKKLFNLIAFMMVFTVFFMNNVQAKSSDESKKGNEQDTIILSKKDSDVKKYEADKLLFMTSNDDDNITLLFSDSPETVEKDGILYQDTVKGDARLLYYHVNGTEQDKKVAVVIKNMSDKPNKITITREAVGGPSADYLYVGKVTMQRYFGQQQTREINLPPYGKTLLRLEDGERIIQNEALVYGIFDFNAQEDLQVTVVFAPANVDLYDFAKSAKVLPRDQHMLRGTFEGADRYVTNRVPYNPEQGGKAYFYLGDNKTDLYKYGLDKTDFVQTQNFGNYGVNYKIHLNLEGNGKTSYYLKPIGGVYAGAMTVQIGKDGEKRLINTPENIPFYGHEEKTNYYSYLGTYDNTDDVYFEYTPPGASNLPVQIIMIPKK</sequence>
<name>A0A239TIH2_9FIRM</name>
<feature type="signal peptide" evidence="1">
    <location>
        <begin position="1"/>
        <end position="26"/>
    </location>
</feature>
<evidence type="ECO:0000256" key="1">
    <source>
        <dbReference type="SAM" id="SignalP"/>
    </source>
</evidence>
<dbReference type="AlphaFoldDB" id="A0A239TIH2"/>
<dbReference type="EMBL" id="LT906446">
    <property type="protein sequence ID" value="SNU97631.1"/>
    <property type="molecule type" value="Genomic_DNA"/>
</dbReference>
<gene>
    <name evidence="2" type="ORF">SAMEA4364220_00791</name>
</gene>
<accession>A0A239TIH2</accession>
<proteinExistence type="predicted"/>
<dbReference type="eggNOG" id="COG3291">
    <property type="taxonomic scope" value="Bacteria"/>
</dbReference>
<dbReference type="Proteomes" id="UP000215383">
    <property type="component" value="Chromosome 1"/>
</dbReference>
<evidence type="ECO:0000313" key="3">
    <source>
        <dbReference type="Proteomes" id="UP000215383"/>
    </source>
</evidence>
<keyword evidence="1" id="KW-0732">Signal</keyword>
<keyword evidence="3" id="KW-1185">Reference proteome</keyword>